<evidence type="ECO:0000259" key="2">
    <source>
        <dbReference type="PROSITE" id="PS50883"/>
    </source>
</evidence>
<dbReference type="RefSeq" id="WP_053084852.1">
    <property type="nucleotide sequence ID" value="NZ_CBFHGK010000014.1"/>
</dbReference>
<dbReference type="SUPFAM" id="SSF55073">
    <property type="entry name" value="Nucleotide cyclase"/>
    <property type="match status" value="1"/>
</dbReference>
<dbReference type="InterPro" id="IPR000160">
    <property type="entry name" value="GGDEF_dom"/>
</dbReference>
<feature type="domain" description="EAL" evidence="2">
    <location>
        <begin position="229"/>
        <end position="484"/>
    </location>
</feature>
<keyword evidence="1" id="KW-0812">Transmembrane</keyword>
<reference evidence="4 5" key="1">
    <citation type="submission" date="2015-04" db="EMBL/GenBank/DDBJ databases">
        <authorList>
            <person name="Syromyatnikov M.Y."/>
            <person name="Popov V.N."/>
        </authorList>
    </citation>
    <scope>NUCLEOTIDE SEQUENCE [LARGE SCALE GENOMIC DNA]</scope>
    <source>
        <strain evidence="4 5">CECT 5292</strain>
    </source>
</reference>
<keyword evidence="4" id="KW-0378">Hydrolase</keyword>
<evidence type="ECO:0000259" key="3">
    <source>
        <dbReference type="PROSITE" id="PS50887"/>
    </source>
</evidence>
<proteinExistence type="predicted"/>
<keyword evidence="5" id="KW-1185">Reference proteome</keyword>
<dbReference type="EC" id="3.1.4.52" evidence="4"/>
<dbReference type="InterPro" id="IPR029787">
    <property type="entry name" value="Nucleotide_cyclase"/>
</dbReference>
<dbReference type="Proteomes" id="UP000048949">
    <property type="component" value="Unassembled WGS sequence"/>
</dbReference>
<keyword evidence="1" id="KW-0472">Membrane</keyword>
<keyword evidence="1" id="KW-1133">Transmembrane helix</keyword>
<gene>
    <name evidence="4" type="primary">dosP</name>
    <name evidence="4" type="ORF">NIG5292_01635</name>
</gene>
<protein>
    <submittedName>
        <fullName evidence="4">Oxygen sensor protein DosP</fullName>
        <ecNumber evidence="4">3.1.4.52</ecNumber>
    </submittedName>
</protein>
<dbReference type="SUPFAM" id="SSF141868">
    <property type="entry name" value="EAL domain-like"/>
    <property type="match status" value="1"/>
</dbReference>
<evidence type="ECO:0000313" key="5">
    <source>
        <dbReference type="Proteomes" id="UP000048949"/>
    </source>
</evidence>
<dbReference type="Gene3D" id="3.20.20.450">
    <property type="entry name" value="EAL domain"/>
    <property type="match status" value="1"/>
</dbReference>
<dbReference type="InterPro" id="IPR035919">
    <property type="entry name" value="EAL_sf"/>
</dbReference>
<dbReference type="Pfam" id="PF00563">
    <property type="entry name" value="EAL"/>
    <property type="match status" value="1"/>
</dbReference>
<dbReference type="InterPro" id="IPR001633">
    <property type="entry name" value="EAL_dom"/>
</dbReference>
<feature type="domain" description="GGDEF" evidence="3">
    <location>
        <begin position="84"/>
        <end position="220"/>
    </location>
</feature>
<name>A0A0U1NLJ0_9RHOB</name>
<dbReference type="PROSITE" id="PS50887">
    <property type="entry name" value="GGDEF"/>
    <property type="match status" value="1"/>
</dbReference>
<accession>A0A0U1NLJ0</accession>
<evidence type="ECO:0000256" key="1">
    <source>
        <dbReference type="SAM" id="Phobius"/>
    </source>
</evidence>
<dbReference type="OrthoDB" id="9814202at2"/>
<dbReference type="SMART" id="SM00052">
    <property type="entry name" value="EAL"/>
    <property type="match status" value="1"/>
</dbReference>
<dbReference type="EMBL" id="CVQV01000007">
    <property type="protein sequence ID" value="CRK75584.1"/>
    <property type="molecule type" value="Genomic_DNA"/>
</dbReference>
<dbReference type="Pfam" id="PF00990">
    <property type="entry name" value="GGDEF"/>
    <property type="match status" value="1"/>
</dbReference>
<organism evidence="4 5">
    <name type="scientific">Nereida ignava</name>
    <dbReference type="NCBI Taxonomy" id="282199"/>
    <lineage>
        <taxon>Bacteria</taxon>
        <taxon>Pseudomonadati</taxon>
        <taxon>Pseudomonadota</taxon>
        <taxon>Alphaproteobacteria</taxon>
        <taxon>Rhodobacterales</taxon>
        <taxon>Roseobacteraceae</taxon>
        <taxon>Nereida</taxon>
    </lineage>
</organism>
<dbReference type="PANTHER" id="PTHR33121:SF70">
    <property type="entry name" value="SIGNALING PROTEIN YKOW"/>
    <property type="match status" value="1"/>
</dbReference>
<dbReference type="PANTHER" id="PTHR33121">
    <property type="entry name" value="CYCLIC DI-GMP PHOSPHODIESTERASE PDEF"/>
    <property type="match status" value="1"/>
</dbReference>
<evidence type="ECO:0000313" key="4">
    <source>
        <dbReference type="EMBL" id="CRK75584.1"/>
    </source>
</evidence>
<dbReference type="AlphaFoldDB" id="A0A0U1NLJ0"/>
<sequence length="498" mass="54076">MGYWANIREVLRHSYVALSPLLPLMGQLLGEAKGLWIGTALACAVIIAALLRKQRLALSPPPQTAQSLNSALEHAISERALTHKNSLCLALQLDDLTTIKDIHGVAGAETVCAQAMANIAGVLRDVDTAQASDDGPIIVVIGSDPRLDLEAALQIANRIQTAIAQPYLVDNATVLCSASIGFALLSRVSTQTPQAYQSAALAALMDAKRQGPGAVRAYSPELTIPTKHQMSRNAQVFDALESGAITAWFQPQVRIATGEISGFEALARWHHPNSGLIPPSDFLPTLENAGLMERLNERMLRASFCALKDWDQQGFNIPHVSVNFASDDLRNPKLVERIEWELDRQDLSADRLCVEVLETVMAGSGDDIIHRNLARLSDIGCLLDLDDFGTGHASIAAIRRFGIDRLKIDRSFITKVDSEAAQSKMVRAIISMANELGIEALAEGVETLSEHAKLAQIGCHHVQGFGLAKPMPLEETHAWIRAHKTKVTNVQSLTQRFA</sequence>
<dbReference type="GO" id="GO:0071111">
    <property type="term" value="F:cyclic-guanylate-specific phosphodiesterase activity"/>
    <property type="evidence" value="ECO:0007669"/>
    <property type="project" value="UniProtKB-EC"/>
</dbReference>
<dbReference type="InterPro" id="IPR050706">
    <property type="entry name" value="Cyclic-di-GMP_PDE-like"/>
</dbReference>
<dbReference type="InterPro" id="IPR043128">
    <property type="entry name" value="Rev_trsase/Diguanyl_cyclase"/>
</dbReference>
<feature type="transmembrane region" description="Helical" evidence="1">
    <location>
        <begin position="34"/>
        <end position="51"/>
    </location>
</feature>
<dbReference type="CDD" id="cd01948">
    <property type="entry name" value="EAL"/>
    <property type="match status" value="1"/>
</dbReference>
<dbReference type="STRING" id="282199.GCA_001049735_01634"/>
<dbReference type="Gene3D" id="3.30.70.270">
    <property type="match status" value="1"/>
</dbReference>
<dbReference type="PROSITE" id="PS50883">
    <property type="entry name" value="EAL"/>
    <property type="match status" value="1"/>
</dbReference>
<dbReference type="SMART" id="SM00267">
    <property type="entry name" value="GGDEF"/>
    <property type="match status" value="1"/>
</dbReference>